<evidence type="ECO:0000259" key="2">
    <source>
        <dbReference type="Pfam" id="PF12146"/>
    </source>
</evidence>
<dbReference type="SUPFAM" id="SSF53474">
    <property type="entry name" value="alpha/beta-Hydrolases"/>
    <property type="match status" value="1"/>
</dbReference>
<keyword evidence="4" id="KW-1185">Reference proteome</keyword>
<protein>
    <recommendedName>
        <fullName evidence="2">Serine aminopeptidase S33 domain-containing protein</fullName>
    </recommendedName>
</protein>
<dbReference type="PANTHER" id="PTHR43265:SF1">
    <property type="entry name" value="ESTERASE ESTD"/>
    <property type="match status" value="1"/>
</dbReference>
<dbReference type="PANTHER" id="PTHR43265">
    <property type="entry name" value="ESTERASE ESTD"/>
    <property type="match status" value="1"/>
</dbReference>
<dbReference type="EMBL" id="JACHFL010000002">
    <property type="protein sequence ID" value="MBB5361804.1"/>
    <property type="molecule type" value="Genomic_DNA"/>
</dbReference>
<organism evidence="3 4">
    <name type="scientific">Deinococcus humi</name>
    <dbReference type="NCBI Taxonomy" id="662880"/>
    <lineage>
        <taxon>Bacteria</taxon>
        <taxon>Thermotogati</taxon>
        <taxon>Deinococcota</taxon>
        <taxon>Deinococci</taxon>
        <taxon>Deinococcales</taxon>
        <taxon>Deinococcaceae</taxon>
        <taxon>Deinococcus</taxon>
    </lineage>
</organism>
<accession>A0A7W8JRI4</accession>
<name>A0A7W8JRI4_9DEIO</name>
<dbReference type="Proteomes" id="UP000552709">
    <property type="component" value="Unassembled WGS sequence"/>
</dbReference>
<gene>
    <name evidence="3" type="ORF">HNQ08_000889</name>
</gene>
<feature type="chain" id="PRO_5031346595" description="Serine aminopeptidase S33 domain-containing protein" evidence="1">
    <location>
        <begin position="21"/>
        <end position="324"/>
    </location>
</feature>
<comment type="caution">
    <text evidence="3">The sequence shown here is derived from an EMBL/GenBank/DDBJ whole genome shotgun (WGS) entry which is preliminary data.</text>
</comment>
<proteinExistence type="predicted"/>
<dbReference type="InterPro" id="IPR022742">
    <property type="entry name" value="Hydrolase_4"/>
</dbReference>
<feature type="signal peptide" evidence="1">
    <location>
        <begin position="1"/>
        <end position="20"/>
    </location>
</feature>
<dbReference type="RefSeq" id="WP_184127885.1">
    <property type="nucleotide sequence ID" value="NZ_JACHFL010000002.1"/>
</dbReference>
<dbReference type="AlphaFoldDB" id="A0A7W8JRI4"/>
<feature type="domain" description="Serine aminopeptidase S33" evidence="2">
    <location>
        <begin position="72"/>
        <end position="279"/>
    </location>
</feature>
<evidence type="ECO:0000313" key="3">
    <source>
        <dbReference type="EMBL" id="MBB5361804.1"/>
    </source>
</evidence>
<keyword evidence="1" id="KW-0732">Signal</keyword>
<dbReference type="InterPro" id="IPR053145">
    <property type="entry name" value="AB_hydrolase_Est10"/>
</dbReference>
<dbReference type="InterPro" id="IPR029058">
    <property type="entry name" value="AB_hydrolase_fold"/>
</dbReference>
<dbReference type="Gene3D" id="3.40.50.1820">
    <property type="entry name" value="alpha/beta hydrolase"/>
    <property type="match status" value="1"/>
</dbReference>
<dbReference type="GO" id="GO:0052689">
    <property type="term" value="F:carboxylic ester hydrolase activity"/>
    <property type="evidence" value="ECO:0007669"/>
    <property type="project" value="TreeGrafter"/>
</dbReference>
<evidence type="ECO:0000256" key="1">
    <source>
        <dbReference type="SAM" id="SignalP"/>
    </source>
</evidence>
<sequence length="324" mass="33826">MRTRLLLPLTAALLMTPALAASRDVTLDVPGARLAATLQTPDGPGHPRPPVALILAGSGPTNRDGDSAAGPAGTYRKLASDLAAHGIASLRPDKRGIGASTAADPREEALTFDDLIADARAWLAWLAAQPDLGPVVVIGHSEGGTVALAVLQKRAGAAPAPAQALVLLAAPGEDIGTTIRRQIAQNPANPPALVQETNRILDALSRGERVTEVLPALAPLFRPSVQPYLISSLKYDPVRMIGAVNVPTLIVQGDRDLQVRPEDARLLAAAQLGARLHLASSVNHVLVPALLDPAANFATYANAELPLERGLVTAIVQFLQQTLR</sequence>
<reference evidence="3 4" key="1">
    <citation type="submission" date="2020-08" db="EMBL/GenBank/DDBJ databases">
        <title>Genomic Encyclopedia of Type Strains, Phase IV (KMG-IV): sequencing the most valuable type-strain genomes for metagenomic binning, comparative biology and taxonomic classification.</title>
        <authorList>
            <person name="Goeker M."/>
        </authorList>
    </citation>
    <scope>NUCLEOTIDE SEQUENCE [LARGE SCALE GENOMIC DNA]</scope>
    <source>
        <strain evidence="3 4">DSM 27939</strain>
    </source>
</reference>
<evidence type="ECO:0000313" key="4">
    <source>
        <dbReference type="Proteomes" id="UP000552709"/>
    </source>
</evidence>
<dbReference type="Pfam" id="PF12146">
    <property type="entry name" value="Hydrolase_4"/>
    <property type="match status" value="1"/>
</dbReference>